<sequence>MTHPREINEDLSDVIARSFLMERIERAAALPCLADLRHDDNEIRRECGLLKIENWNA</sequence>
<dbReference type="RefSeq" id="WP_156053214.1">
    <property type="nucleotide sequence ID" value="NZ_BAQZ01000003.1"/>
</dbReference>
<dbReference type="Proteomes" id="UP000320772">
    <property type="component" value="Unassembled WGS sequence"/>
</dbReference>
<organism evidence="1 2">
    <name type="scientific">Gluconobacter roseus NBRC 3990</name>
    <dbReference type="NCBI Taxonomy" id="1307950"/>
    <lineage>
        <taxon>Bacteria</taxon>
        <taxon>Pseudomonadati</taxon>
        <taxon>Pseudomonadota</taxon>
        <taxon>Alphaproteobacteria</taxon>
        <taxon>Acetobacterales</taxon>
        <taxon>Acetobacteraceae</taxon>
        <taxon>Gluconobacter</taxon>
    </lineage>
</organism>
<gene>
    <name evidence="1" type="ORF">GRO01_14790</name>
</gene>
<comment type="caution">
    <text evidence="1">The sequence shown here is derived from an EMBL/GenBank/DDBJ whole genome shotgun (WGS) entry which is preliminary data.</text>
</comment>
<dbReference type="EMBL" id="BJLY01000002">
    <property type="protein sequence ID" value="GEB03903.1"/>
    <property type="molecule type" value="Genomic_DNA"/>
</dbReference>
<reference evidence="1 2" key="1">
    <citation type="submission" date="2019-06" db="EMBL/GenBank/DDBJ databases">
        <title>Whole genome shotgun sequence of Gluconobacter roseus NBRC 3990.</title>
        <authorList>
            <person name="Hosoyama A."/>
            <person name="Uohara A."/>
            <person name="Ohji S."/>
            <person name="Ichikawa N."/>
        </authorList>
    </citation>
    <scope>NUCLEOTIDE SEQUENCE [LARGE SCALE GENOMIC DNA]</scope>
    <source>
        <strain evidence="1 2">NBRC 3990</strain>
    </source>
</reference>
<evidence type="ECO:0000313" key="2">
    <source>
        <dbReference type="Proteomes" id="UP000320772"/>
    </source>
</evidence>
<keyword evidence="2" id="KW-1185">Reference proteome</keyword>
<name>A0A4Y3M5M9_9PROT</name>
<evidence type="ECO:0000313" key="1">
    <source>
        <dbReference type="EMBL" id="GEB03903.1"/>
    </source>
</evidence>
<proteinExistence type="predicted"/>
<accession>A0A4Y3M5M9</accession>
<dbReference type="AlphaFoldDB" id="A0A4Y3M5M9"/>
<protein>
    <submittedName>
        <fullName evidence="1">Uncharacterized protein</fullName>
    </submittedName>
</protein>